<organism evidence="2 3">
    <name type="scientific">Leptolyngbya boryana NIES-2135</name>
    <dbReference type="NCBI Taxonomy" id="1973484"/>
    <lineage>
        <taxon>Bacteria</taxon>
        <taxon>Bacillati</taxon>
        <taxon>Cyanobacteriota</taxon>
        <taxon>Cyanophyceae</taxon>
        <taxon>Leptolyngbyales</taxon>
        <taxon>Leptolyngbyaceae</taxon>
        <taxon>Leptolyngbya group</taxon>
        <taxon>Leptolyngbya</taxon>
    </lineage>
</organism>
<accession>A0A1Z4J9S0</accession>
<proteinExistence type="predicted"/>
<gene>
    <name evidence="2" type="ORF">NIES2135_02230</name>
</gene>
<dbReference type="InterPro" id="IPR052892">
    <property type="entry name" value="NA-targeting_endonuclease"/>
</dbReference>
<dbReference type="AlphaFoldDB" id="A0A1Z4J9S0"/>
<dbReference type="InterPro" id="IPR002711">
    <property type="entry name" value="HNH"/>
</dbReference>
<dbReference type="EMBL" id="AP018203">
    <property type="protein sequence ID" value="BAY53418.1"/>
    <property type="molecule type" value="Genomic_DNA"/>
</dbReference>
<dbReference type="GO" id="GO:0008270">
    <property type="term" value="F:zinc ion binding"/>
    <property type="evidence" value="ECO:0007669"/>
    <property type="project" value="InterPro"/>
</dbReference>
<dbReference type="GO" id="GO:0004519">
    <property type="term" value="F:endonuclease activity"/>
    <property type="evidence" value="ECO:0007669"/>
    <property type="project" value="UniProtKB-KW"/>
</dbReference>
<keyword evidence="2" id="KW-0540">Nuclease</keyword>
<name>A0A1Z4J9S0_LEPBY</name>
<dbReference type="Gene3D" id="1.10.30.50">
    <property type="match status" value="1"/>
</dbReference>
<evidence type="ECO:0000313" key="2">
    <source>
        <dbReference type="EMBL" id="BAY53418.1"/>
    </source>
</evidence>
<dbReference type="SMART" id="SM00507">
    <property type="entry name" value="HNHc"/>
    <property type="match status" value="1"/>
</dbReference>
<reference evidence="2 3" key="1">
    <citation type="submission" date="2017-06" db="EMBL/GenBank/DDBJ databases">
        <title>Genome sequencing of cyanobaciteial culture collection at National Institute for Environmental Studies (NIES).</title>
        <authorList>
            <person name="Hirose Y."/>
            <person name="Shimura Y."/>
            <person name="Fujisawa T."/>
            <person name="Nakamura Y."/>
            <person name="Kawachi M."/>
        </authorList>
    </citation>
    <scope>NUCLEOTIDE SEQUENCE [LARGE SCALE GENOMIC DNA]</scope>
    <source>
        <strain evidence="2 3">NIES-2135</strain>
    </source>
</reference>
<feature type="domain" description="HNH nuclease" evidence="1">
    <location>
        <begin position="8"/>
        <end position="63"/>
    </location>
</feature>
<dbReference type="Proteomes" id="UP000217895">
    <property type="component" value="Chromosome"/>
</dbReference>
<dbReference type="PANTHER" id="PTHR33877:SF1">
    <property type="entry name" value="TYPE IV METHYL-DIRECTED RESTRICTION ENZYME ECOKMCRA"/>
    <property type="match status" value="1"/>
</dbReference>
<evidence type="ECO:0000313" key="3">
    <source>
        <dbReference type="Proteomes" id="UP000217895"/>
    </source>
</evidence>
<dbReference type="InterPro" id="IPR003615">
    <property type="entry name" value="HNH_nuc"/>
</dbReference>
<evidence type="ECO:0000259" key="1">
    <source>
        <dbReference type="SMART" id="SM00507"/>
    </source>
</evidence>
<dbReference type="PANTHER" id="PTHR33877">
    <property type="entry name" value="SLL1193 PROTEIN"/>
    <property type="match status" value="1"/>
</dbReference>
<sequence length="142" mass="16318">MSGYIPVDLQRRVRDRFANCCAYCHTAEALTAMTFEFEHIVPRAAGGETTYENLCFACPFCNRHKSNHQNAIDPVTHETVPLFHPHQQIWAEHFAWQEKGVELIGLTPVGRTTIAALQMNRPQLVRTRRLWIKLGEHPPKID</sequence>
<protein>
    <submittedName>
        <fullName evidence="2">HNH endonuclease domain protein</fullName>
    </submittedName>
</protein>
<keyword evidence="2" id="KW-0378">Hydrolase</keyword>
<dbReference type="Pfam" id="PF01844">
    <property type="entry name" value="HNH"/>
    <property type="match status" value="1"/>
</dbReference>
<keyword evidence="2" id="KW-0255">Endonuclease</keyword>
<dbReference type="GO" id="GO:0003676">
    <property type="term" value="F:nucleic acid binding"/>
    <property type="evidence" value="ECO:0007669"/>
    <property type="project" value="InterPro"/>
</dbReference>
<dbReference type="CDD" id="cd00085">
    <property type="entry name" value="HNHc"/>
    <property type="match status" value="1"/>
</dbReference>
<keyword evidence="3" id="KW-1185">Reference proteome</keyword>